<organism evidence="1 2">
    <name type="scientific">Rossellomorea pakistanensis</name>
    <dbReference type="NCBI Taxonomy" id="992288"/>
    <lineage>
        <taxon>Bacteria</taxon>
        <taxon>Bacillati</taxon>
        <taxon>Bacillota</taxon>
        <taxon>Bacilli</taxon>
        <taxon>Bacillales</taxon>
        <taxon>Bacillaceae</taxon>
        <taxon>Rossellomorea</taxon>
    </lineage>
</organism>
<evidence type="ECO:0000313" key="2">
    <source>
        <dbReference type="Proteomes" id="UP001646157"/>
    </source>
</evidence>
<dbReference type="Pfam" id="PF03745">
    <property type="entry name" value="DUF309"/>
    <property type="match status" value="1"/>
</dbReference>
<dbReference type="PANTHER" id="PTHR34796">
    <property type="entry name" value="EXPRESSED PROTEIN"/>
    <property type="match status" value="1"/>
</dbReference>
<sequence>MNYPDEYIQFLIHFHGDRDYFECHEVLEEYWKRVDRGNRESIWVGLIQLAVALYHYRRGNIKGAYRTLTKSLAILSSKPKTLNQIGLDEKMVINQVKELRLSIEKELPYVSINLAIVDQDLINLCQNKCTENGYTWCNKSDLLNTDLINRHSLRDRTDVITARKKALELKKIKQSARNHKSN</sequence>
<reference evidence="1 2" key="1">
    <citation type="submission" date="2021-01" db="EMBL/GenBank/DDBJ databases">
        <title>Genomic Encyclopedia of Type Strains, Phase IV (KMG-IV): sequencing the most valuable type-strain genomes for metagenomic binning, comparative biology and taxonomic classification.</title>
        <authorList>
            <person name="Goeker M."/>
        </authorList>
    </citation>
    <scope>NUCLEOTIDE SEQUENCE [LARGE SCALE GENOMIC DNA]</scope>
    <source>
        <strain evidence="1 2">DSM 24834</strain>
    </source>
</reference>
<proteinExistence type="predicted"/>
<dbReference type="Proteomes" id="UP001646157">
    <property type="component" value="Unassembled WGS sequence"/>
</dbReference>
<dbReference type="EMBL" id="JAFBDZ010000001">
    <property type="protein sequence ID" value="MBM7584408.1"/>
    <property type="molecule type" value="Genomic_DNA"/>
</dbReference>
<dbReference type="SUPFAM" id="SSF140663">
    <property type="entry name" value="TTHA0068-like"/>
    <property type="match status" value="1"/>
</dbReference>
<keyword evidence="2" id="KW-1185">Reference proteome</keyword>
<dbReference type="PANTHER" id="PTHR34796:SF1">
    <property type="entry name" value="EXPRESSED PROTEIN"/>
    <property type="match status" value="1"/>
</dbReference>
<dbReference type="RefSeq" id="WP_205168569.1">
    <property type="nucleotide sequence ID" value="NZ_JAFBDZ010000001.1"/>
</dbReference>
<name>A0ABS2N988_9BACI</name>
<dbReference type="Gene3D" id="1.10.3450.10">
    <property type="entry name" value="TTHA0068-like"/>
    <property type="match status" value="1"/>
</dbReference>
<dbReference type="InterPro" id="IPR005500">
    <property type="entry name" value="DUF309"/>
</dbReference>
<protein>
    <submittedName>
        <fullName evidence="1">Metal-dependent hydrolase</fullName>
    </submittedName>
</protein>
<dbReference type="InterPro" id="IPR023203">
    <property type="entry name" value="TTHA0068_sf"/>
</dbReference>
<keyword evidence="1" id="KW-0378">Hydrolase</keyword>
<evidence type="ECO:0000313" key="1">
    <source>
        <dbReference type="EMBL" id="MBM7584408.1"/>
    </source>
</evidence>
<gene>
    <name evidence="1" type="ORF">JOC86_000945</name>
</gene>
<dbReference type="GO" id="GO:0016787">
    <property type="term" value="F:hydrolase activity"/>
    <property type="evidence" value="ECO:0007669"/>
    <property type="project" value="UniProtKB-KW"/>
</dbReference>
<accession>A0ABS2N988</accession>
<comment type="caution">
    <text evidence="1">The sequence shown here is derived from an EMBL/GenBank/DDBJ whole genome shotgun (WGS) entry which is preliminary data.</text>
</comment>